<dbReference type="EMBL" id="BOSE01000010">
    <property type="protein sequence ID" value="GIP18831.1"/>
    <property type="molecule type" value="Genomic_DNA"/>
</dbReference>
<name>A0A920CZF4_9BACL</name>
<dbReference type="InterPro" id="IPR036390">
    <property type="entry name" value="WH_DNA-bd_sf"/>
</dbReference>
<keyword evidence="2" id="KW-0238">DNA-binding</keyword>
<dbReference type="GO" id="GO:0003677">
    <property type="term" value="F:DNA binding"/>
    <property type="evidence" value="ECO:0007669"/>
    <property type="project" value="UniProtKB-KW"/>
</dbReference>
<sequence>MSEHLLSQQAYEMIKHQIITIQIKPGSLISENELAEQLNMSRTPIRKATARLESEGFIETIKNRGMYVKLFTEQDMRHMTETILSFLFYSILLHRKTNVEYNYEKLKAILDLQMKAEENDNYLDYIHAHLQFQRAIISITQNEVFLQVFDQLTDKIVLTTYNRYLNTPYLKHYSANQFNKRLLEALMKQDIEEAQTLILKMGSLYQMNVKI</sequence>
<protein>
    <submittedName>
        <fullName evidence="5">AsnC family transcriptional regulator</fullName>
    </submittedName>
</protein>
<dbReference type="GO" id="GO:0003700">
    <property type="term" value="F:DNA-binding transcription factor activity"/>
    <property type="evidence" value="ECO:0007669"/>
    <property type="project" value="InterPro"/>
</dbReference>
<organism evidence="5 6">
    <name type="scientific">Paenibacillus montaniterrae</name>
    <dbReference type="NCBI Taxonomy" id="429341"/>
    <lineage>
        <taxon>Bacteria</taxon>
        <taxon>Bacillati</taxon>
        <taxon>Bacillota</taxon>
        <taxon>Bacilli</taxon>
        <taxon>Bacillales</taxon>
        <taxon>Paenibacillaceae</taxon>
        <taxon>Paenibacillus</taxon>
    </lineage>
</organism>
<evidence type="ECO:0000313" key="5">
    <source>
        <dbReference type="EMBL" id="GIP18831.1"/>
    </source>
</evidence>
<dbReference type="Proteomes" id="UP000683139">
    <property type="component" value="Unassembled WGS sequence"/>
</dbReference>
<dbReference type="RefSeq" id="WP_213519480.1">
    <property type="nucleotide sequence ID" value="NZ_BOSE01000010.1"/>
</dbReference>
<dbReference type="SUPFAM" id="SSF48008">
    <property type="entry name" value="GntR ligand-binding domain-like"/>
    <property type="match status" value="1"/>
</dbReference>
<reference evidence="5" key="1">
    <citation type="submission" date="2021-03" db="EMBL/GenBank/DDBJ databases">
        <title>Antimicrobial resistance genes in bacteria isolated from Japanese honey, and their potential for conferring macrolide and lincosamide resistance in the American foulbrood pathogen Paenibacillus larvae.</title>
        <authorList>
            <person name="Okamoto M."/>
            <person name="Kumagai M."/>
            <person name="Kanamori H."/>
            <person name="Takamatsu D."/>
        </authorList>
    </citation>
    <scope>NUCLEOTIDE SEQUENCE</scope>
    <source>
        <strain evidence="5">J40TS1</strain>
    </source>
</reference>
<keyword evidence="1" id="KW-0805">Transcription regulation</keyword>
<evidence type="ECO:0000256" key="1">
    <source>
        <dbReference type="ARBA" id="ARBA00023015"/>
    </source>
</evidence>
<keyword evidence="3" id="KW-0804">Transcription</keyword>
<evidence type="ECO:0000256" key="2">
    <source>
        <dbReference type="ARBA" id="ARBA00023125"/>
    </source>
</evidence>
<dbReference type="Pfam" id="PF00392">
    <property type="entry name" value="GntR"/>
    <property type="match status" value="1"/>
</dbReference>
<comment type="caution">
    <text evidence="5">The sequence shown here is derived from an EMBL/GenBank/DDBJ whole genome shotgun (WGS) entry which is preliminary data.</text>
</comment>
<dbReference type="InterPro" id="IPR000524">
    <property type="entry name" value="Tscrpt_reg_HTH_GntR"/>
</dbReference>
<gene>
    <name evidence="5" type="ORF">J40TS1_44730</name>
</gene>
<dbReference type="InterPro" id="IPR036388">
    <property type="entry name" value="WH-like_DNA-bd_sf"/>
</dbReference>
<dbReference type="Gene3D" id="1.20.120.530">
    <property type="entry name" value="GntR ligand-binding domain-like"/>
    <property type="match status" value="1"/>
</dbReference>
<proteinExistence type="predicted"/>
<dbReference type="PROSITE" id="PS50949">
    <property type="entry name" value="HTH_GNTR"/>
    <property type="match status" value="1"/>
</dbReference>
<accession>A0A920CZF4</accession>
<dbReference type="InterPro" id="IPR011711">
    <property type="entry name" value="GntR_C"/>
</dbReference>
<feature type="domain" description="HTH gntR-type" evidence="4">
    <location>
        <begin position="4"/>
        <end position="71"/>
    </location>
</feature>
<dbReference type="SUPFAM" id="SSF46785">
    <property type="entry name" value="Winged helix' DNA-binding domain"/>
    <property type="match status" value="1"/>
</dbReference>
<dbReference type="SMART" id="SM00345">
    <property type="entry name" value="HTH_GNTR"/>
    <property type="match status" value="1"/>
</dbReference>
<dbReference type="PANTHER" id="PTHR43537">
    <property type="entry name" value="TRANSCRIPTIONAL REGULATOR, GNTR FAMILY"/>
    <property type="match status" value="1"/>
</dbReference>
<dbReference type="AlphaFoldDB" id="A0A920CZF4"/>
<dbReference type="PRINTS" id="PR00035">
    <property type="entry name" value="HTHGNTR"/>
</dbReference>
<dbReference type="Gene3D" id="1.10.10.10">
    <property type="entry name" value="Winged helix-like DNA-binding domain superfamily/Winged helix DNA-binding domain"/>
    <property type="match status" value="1"/>
</dbReference>
<keyword evidence="6" id="KW-1185">Reference proteome</keyword>
<dbReference type="PANTHER" id="PTHR43537:SF24">
    <property type="entry name" value="GLUCONATE OPERON TRANSCRIPTIONAL REPRESSOR"/>
    <property type="match status" value="1"/>
</dbReference>
<evidence type="ECO:0000259" key="4">
    <source>
        <dbReference type="PROSITE" id="PS50949"/>
    </source>
</evidence>
<dbReference type="CDD" id="cd07377">
    <property type="entry name" value="WHTH_GntR"/>
    <property type="match status" value="1"/>
</dbReference>
<evidence type="ECO:0000313" key="6">
    <source>
        <dbReference type="Proteomes" id="UP000683139"/>
    </source>
</evidence>
<dbReference type="Pfam" id="PF07729">
    <property type="entry name" value="FCD"/>
    <property type="match status" value="1"/>
</dbReference>
<evidence type="ECO:0000256" key="3">
    <source>
        <dbReference type="ARBA" id="ARBA00023163"/>
    </source>
</evidence>
<dbReference type="InterPro" id="IPR008920">
    <property type="entry name" value="TF_FadR/GntR_C"/>
</dbReference>